<comment type="caution">
    <text evidence="3">The sequence shown here is derived from an EMBL/GenBank/DDBJ whole genome shotgun (WGS) entry which is preliminary data.</text>
</comment>
<feature type="transmembrane region" description="Helical" evidence="2">
    <location>
        <begin position="23"/>
        <end position="46"/>
    </location>
</feature>
<gene>
    <name evidence="3" type="ORF">IZO911_LOCUS3261</name>
</gene>
<evidence type="ECO:0000313" key="3">
    <source>
        <dbReference type="EMBL" id="CAF0736679.1"/>
    </source>
</evidence>
<keyword evidence="1" id="KW-0732">Signal</keyword>
<proteinExistence type="predicted"/>
<name>A0A813NCR4_9BILA</name>
<dbReference type="SUPFAM" id="SSF69318">
    <property type="entry name" value="Integrin alpha N-terminal domain"/>
    <property type="match status" value="1"/>
</dbReference>
<organism evidence="3 4">
    <name type="scientific">Adineta steineri</name>
    <dbReference type="NCBI Taxonomy" id="433720"/>
    <lineage>
        <taxon>Eukaryota</taxon>
        <taxon>Metazoa</taxon>
        <taxon>Spiralia</taxon>
        <taxon>Gnathifera</taxon>
        <taxon>Rotifera</taxon>
        <taxon>Eurotatoria</taxon>
        <taxon>Bdelloidea</taxon>
        <taxon>Adinetida</taxon>
        <taxon>Adinetidae</taxon>
        <taxon>Adineta</taxon>
    </lineage>
</organism>
<dbReference type="PANTHER" id="PTHR46580">
    <property type="entry name" value="SENSOR KINASE-RELATED"/>
    <property type="match status" value="1"/>
</dbReference>
<keyword evidence="2" id="KW-1133">Transmembrane helix</keyword>
<evidence type="ECO:0000256" key="2">
    <source>
        <dbReference type="SAM" id="Phobius"/>
    </source>
</evidence>
<dbReference type="InterPro" id="IPR028994">
    <property type="entry name" value="Integrin_alpha_N"/>
</dbReference>
<reference evidence="3" key="1">
    <citation type="submission" date="2021-02" db="EMBL/GenBank/DDBJ databases">
        <authorList>
            <person name="Nowell W R."/>
        </authorList>
    </citation>
    <scope>NUCLEOTIDE SEQUENCE</scope>
</reference>
<evidence type="ECO:0000256" key="1">
    <source>
        <dbReference type="ARBA" id="ARBA00022729"/>
    </source>
</evidence>
<protein>
    <recommendedName>
        <fullName evidence="5">VCBS repeat-containing protein</fullName>
    </recommendedName>
</protein>
<dbReference type="Gene3D" id="2.130.10.130">
    <property type="entry name" value="Integrin alpha, N-terminal"/>
    <property type="match status" value="1"/>
</dbReference>
<dbReference type="PANTHER" id="PTHR46580:SF4">
    <property type="entry name" value="ATP_GTP-BINDING PROTEIN"/>
    <property type="match status" value="1"/>
</dbReference>
<sequence>MQEPSIEEDRSEKESILSTKCRFLLWSCVIIPISIMISIVAVVIFIRYQSSFSSNNIPCNPLKFSDYRSYPAGSDPWSISNGYLDEDSFLDIVVANTFDPTISIYYGFGNGTFQSQKLYTTNHHVFYVAVRDMNNDNKSDIILTYSTLNQIAILINNGNQNFNSPITYPVGNFPFWIDVSDFNKNNLLDVIVVNDRDASVTILYDYYNLSFSFSETYPCGDDVTAVSVADFNNDSYPDFVTTDYSDNTINIVNTNFVSFTISVFLNDGHGNFNKWDTYYIGGTTMSVTLADLNNDTFIDIIAANFGDDFICIYLNKQNGIFEACQRFISDWNVNSDTTGDFNVSAITTGDFNGDNKIDIALCTGQSTMNVLLNLC</sequence>
<keyword evidence="2" id="KW-0472">Membrane</keyword>
<dbReference type="EMBL" id="CAJNOE010000017">
    <property type="protein sequence ID" value="CAF0736679.1"/>
    <property type="molecule type" value="Genomic_DNA"/>
</dbReference>
<keyword evidence="2" id="KW-0812">Transmembrane</keyword>
<dbReference type="Gene3D" id="2.30.30.100">
    <property type="match status" value="1"/>
</dbReference>
<dbReference type="Proteomes" id="UP000663860">
    <property type="component" value="Unassembled WGS sequence"/>
</dbReference>
<accession>A0A813NCR4</accession>
<dbReference type="AlphaFoldDB" id="A0A813NCR4"/>
<dbReference type="InterPro" id="IPR013517">
    <property type="entry name" value="FG-GAP"/>
</dbReference>
<dbReference type="Pfam" id="PF13517">
    <property type="entry name" value="FG-GAP_3"/>
    <property type="match status" value="2"/>
</dbReference>
<evidence type="ECO:0008006" key="5">
    <source>
        <dbReference type="Google" id="ProtNLM"/>
    </source>
</evidence>
<evidence type="ECO:0000313" key="4">
    <source>
        <dbReference type="Proteomes" id="UP000663860"/>
    </source>
</evidence>